<sequence>MAEIKVRYKGCTDGQATMGRGMDPRPLLEEGEVYTLVSEHIHSWHTLYFLEGFLRTPFNSVCFEKIKESDDG</sequence>
<dbReference type="AlphaFoldDB" id="A0A0F8YVT6"/>
<evidence type="ECO:0000313" key="1">
    <source>
        <dbReference type="EMBL" id="KKK77905.1"/>
    </source>
</evidence>
<proteinExistence type="predicted"/>
<dbReference type="EMBL" id="LAZR01054733">
    <property type="protein sequence ID" value="KKK77905.1"/>
    <property type="molecule type" value="Genomic_DNA"/>
</dbReference>
<name>A0A0F8YVT6_9ZZZZ</name>
<protein>
    <submittedName>
        <fullName evidence="1">Uncharacterized protein</fullName>
    </submittedName>
</protein>
<gene>
    <name evidence="1" type="ORF">LCGC14_2848920</name>
</gene>
<organism evidence="1">
    <name type="scientific">marine sediment metagenome</name>
    <dbReference type="NCBI Taxonomy" id="412755"/>
    <lineage>
        <taxon>unclassified sequences</taxon>
        <taxon>metagenomes</taxon>
        <taxon>ecological metagenomes</taxon>
    </lineage>
</organism>
<reference evidence="1" key="1">
    <citation type="journal article" date="2015" name="Nature">
        <title>Complex archaea that bridge the gap between prokaryotes and eukaryotes.</title>
        <authorList>
            <person name="Spang A."/>
            <person name="Saw J.H."/>
            <person name="Jorgensen S.L."/>
            <person name="Zaremba-Niedzwiedzka K."/>
            <person name="Martijn J."/>
            <person name="Lind A.E."/>
            <person name="van Eijk R."/>
            <person name="Schleper C."/>
            <person name="Guy L."/>
            <person name="Ettema T.J."/>
        </authorList>
    </citation>
    <scope>NUCLEOTIDE SEQUENCE</scope>
</reference>
<accession>A0A0F8YVT6</accession>
<comment type="caution">
    <text evidence="1">The sequence shown here is derived from an EMBL/GenBank/DDBJ whole genome shotgun (WGS) entry which is preliminary data.</text>
</comment>